<dbReference type="Pfam" id="PF00990">
    <property type="entry name" value="GGDEF"/>
    <property type="match status" value="1"/>
</dbReference>
<protein>
    <submittedName>
        <fullName evidence="4">Diguanylate cyclase/phosphodiesterase (GGDEF &amp; EAL domains) with PAS/PAC sensor(S)</fullName>
    </submittedName>
</protein>
<reference evidence="4" key="1">
    <citation type="submission" date="2020-02" db="EMBL/GenBank/DDBJ databases">
        <authorList>
            <person name="Meier V. D."/>
        </authorList>
    </citation>
    <scope>NUCLEOTIDE SEQUENCE</scope>
    <source>
        <strain evidence="4">AVDCRST_MAG46</strain>
    </source>
</reference>
<feature type="domain" description="EAL" evidence="2">
    <location>
        <begin position="326"/>
        <end position="579"/>
    </location>
</feature>
<dbReference type="NCBIfam" id="TIGR00254">
    <property type="entry name" value="GGDEF"/>
    <property type="match status" value="1"/>
</dbReference>
<dbReference type="InterPro" id="IPR029787">
    <property type="entry name" value="Nucleotide_cyclase"/>
</dbReference>
<organism evidence="4">
    <name type="scientific">uncultured Nocardioidaceae bacterium</name>
    <dbReference type="NCBI Taxonomy" id="253824"/>
    <lineage>
        <taxon>Bacteria</taxon>
        <taxon>Bacillati</taxon>
        <taxon>Actinomycetota</taxon>
        <taxon>Actinomycetes</taxon>
        <taxon>Propionibacteriales</taxon>
        <taxon>Nocardioidaceae</taxon>
        <taxon>environmental samples</taxon>
    </lineage>
</organism>
<dbReference type="Pfam" id="PF00563">
    <property type="entry name" value="EAL"/>
    <property type="match status" value="1"/>
</dbReference>
<dbReference type="CDD" id="cd01948">
    <property type="entry name" value="EAL"/>
    <property type="match status" value="1"/>
</dbReference>
<evidence type="ECO:0000256" key="1">
    <source>
        <dbReference type="SAM" id="Phobius"/>
    </source>
</evidence>
<keyword evidence="1" id="KW-0812">Transmembrane</keyword>
<accession>A0A6J4L5I6</accession>
<dbReference type="AlphaFoldDB" id="A0A6J4L5I6"/>
<gene>
    <name evidence="4" type="ORF">AVDCRST_MAG46-1043</name>
</gene>
<dbReference type="InterPro" id="IPR052155">
    <property type="entry name" value="Biofilm_reg_signaling"/>
</dbReference>
<dbReference type="PROSITE" id="PS50887">
    <property type="entry name" value="GGDEF"/>
    <property type="match status" value="1"/>
</dbReference>
<dbReference type="Gene3D" id="3.20.20.450">
    <property type="entry name" value="EAL domain"/>
    <property type="match status" value="1"/>
</dbReference>
<dbReference type="PANTHER" id="PTHR44757:SF2">
    <property type="entry name" value="BIOFILM ARCHITECTURE MAINTENANCE PROTEIN MBAA"/>
    <property type="match status" value="1"/>
</dbReference>
<evidence type="ECO:0000313" key="4">
    <source>
        <dbReference type="EMBL" id="CAA9324458.1"/>
    </source>
</evidence>
<dbReference type="SMART" id="SM00052">
    <property type="entry name" value="EAL"/>
    <property type="match status" value="1"/>
</dbReference>
<dbReference type="SUPFAM" id="SSF141868">
    <property type="entry name" value="EAL domain-like"/>
    <property type="match status" value="1"/>
</dbReference>
<keyword evidence="1" id="KW-0472">Membrane</keyword>
<name>A0A6J4L5I6_9ACTN</name>
<dbReference type="Gene3D" id="3.30.70.270">
    <property type="match status" value="1"/>
</dbReference>
<proteinExistence type="predicted"/>
<keyword evidence="1" id="KW-1133">Transmembrane helix</keyword>
<dbReference type="InterPro" id="IPR000160">
    <property type="entry name" value="GGDEF_dom"/>
</dbReference>
<evidence type="ECO:0000259" key="2">
    <source>
        <dbReference type="PROSITE" id="PS50883"/>
    </source>
</evidence>
<dbReference type="InterPro" id="IPR001633">
    <property type="entry name" value="EAL_dom"/>
</dbReference>
<evidence type="ECO:0000259" key="3">
    <source>
        <dbReference type="PROSITE" id="PS50887"/>
    </source>
</evidence>
<sequence>MEGSALTNEGYHALRLKIYNSSRMVIYSDVHEIIGETHQSENIEAAIGGELRSETTLLDIREESQGTDVDPEALEVYVPLTYGGDDVIGVAEIYLPYGPVKEAIADDVATMYAALAGALLLFYVLMFRLVSGASRRLLGQSQELRKSADRNEYLARHDALTSLPNRALLTEPLGRCVIDARRHGNDVGVLLLDLDRFKEVNDTLGHETGDALLCQVAARIASELREMDTVARLGGDEFVILLPRIDNVHAATVAAQRVLDALHRPFFVDGIDLAVEASIGISCYPEHGEDQGSLLQHADVAMYVAKEARGTYSVYDAGSDTSSLSRTTLLNELRRALDQGELELYYQPRTRMCDGKVRSVEALVRWHHHTRGLVLPDEFVPVAEQTGLISTLTTYVIAAALAQVRVWLDEGRDLSVSVNLSARNLMDPALPDLVASLLAKSGVDASRLEVEVTETSAMTDPVRAVAVLGGLAGLGVAVAVDDYGTGYSSLSYLRSLPIGTLKIDRSFVTRMLHDEGNAVIVSSTIELAHNLGLTVVAEGVEDEATYDVLAALGCHVAQGFYLGRPVPSAVLTQLLDQVPTEDTTELGSEPVTVVG</sequence>
<dbReference type="PANTHER" id="PTHR44757">
    <property type="entry name" value="DIGUANYLATE CYCLASE DGCP"/>
    <property type="match status" value="1"/>
</dbReference>
<feature type="transmembrane region" description="Helical" evidence="1">
    <location>
        <begin position="109"/>
        <end position="130"/>
    </location>
</feature>
<dbReference type="InterPro" id="IPR043128">
    <property type="entry name" value="Rev_trsase/Diguanyl_cyclase"/>
</dbReference>
<dbReference type="EMBL" id="CADCUD010000071">
    <property type="protein sequence ID" value="CAA9324458.1"/>
    <property type="molecule type" value="Genomic_DNA"/>
</dbReference>
<dbReference type="CDD" id="cd01949">
    <property type="entry name" value="GGDEF"/>
    <property type="match status" value="1"/>
</dbReference>
<feature type="domain" description="GGDEF" evidence="3">
    <location>
        <begin position="185"/>
        <end position="317"/>
    </location>
</feature>
<dbReference type="SMART" id="SM00267">
    <property type="entry name" value="GGDEF"/>
    <property type="match status" value="1"/>
</dbReference>
<dbReference type="InterPro" id="IPR035919">
    <property type="entry name" value="EAL_sf"/>
</dbReference>
<dbReference type="PROSITE" id="PS50883">
    <property type="entry name" value="EAL"/>
    <property type="match status" value="1"/>
</dbReference>
<dbReference type="SUPFAM" id="SSF55073">
    <property type="entry name" value="Nucleotide cyclase"/>
    <property type="match status" value="1"/>
</dbReference>